<organism evidence="6 7">
    <name type="scientific">Candidatus Allofournierella pullicola</name>
    <dbReference type="NCBI Taxonomy" id="2838596"/>
    <lineage>
        <taxon>Bacteria</taxon>
        <taxon>Bacillati</taxon>
        <taxon>Bacillota</taxon>
        <taxon>Clostridia</taxon>
        <taxon>Eubacteriales</taxon>
        <taxon>Oscillospiraceae</taxon>
        <taxon>Allofournierella</taxon>
    </lineage>
</organism>
<dbReference type="InterPro" id="IPR003313">
    <property type="entry name" value="AraC-bd"/>
</dbReference>
<dbReference type="GO" id="GO:0043565">
    <property type="term" value="F:sequence-specific DNA binding"/>
    <property type="evidence" value="ECO:0007669"/>
    <property type="project" value="InterPro"/>
</dbReference>
<dbReference type="PROSITE" id="PS00041">
    <property type="entry name" value="HTH_ARAC_FAMILY_1"/>
    <property type="match status" value="1"/>
</dbReference>
<dbReference type="PANTHER" id="PTHR46796">
    <property type="entry name" value="HTH-TYPE TRANSCRIPTIONAL ACTIVATOR RHAS-RELATED"/>
    <property type="match status" value="1"/>
</dbReference>
<evidence type="ECO:0000259" key="5">
    <source>
        <dbReference type="PROSITE" id="PS01124"/>
    </source>
</evidence>
<gene>
    <name evidence="6" type="ORF">H9865_08745</name>
</gene>
<dbReference type="PRINTS" id="PR00032">
    <property type="entry name" value="HTHARAC"/>
</dbReference>
<protein>
    <submittedName>
        <fullName evidence="6">AraC family transcriptional regulator</fullName>
    </submittedName>
</protein>
<keyword evidence="1" id="KW-0805">Transcription regulation</keyword>
<dbReference type="Gene3D" id="1.10.10.60">
    <property type="entry name" value="Homeodomain-like"/>
    <property type="match status" value="2"/>
</dbReference>
<keyword evidence="4" id="KW-0804">Transcription</keyword>
<reference evidence="6" key="2">
    <citation type="submission" date="2021-04" db="EMBL/GenBank/DDBJ databases">
        <authorList>
            <person name="Gilroy R."/>
        </authorList>
    </citation>
    <scope>NUCLEOTIDE SEQUENCE</scope>
    <source>
        <strain evidence="6">2239</strain>
    </source>
</reference>
<evidence type="ECO:0000256" key="3">
    <source>
        <dbReference type="ARBA" id="ARBA00023159"/>
    </source>
</evidence>
<dbReference type="Gene3D" id="2.60.120.10">
    <property type="entry name" value="Jelly Rolls"/>
    <property type="match status" value="1"/>
</dbReference>
<dbReference type="Pfam" id="PF02311">
    <property type="entry name" value="AraC_binding"/>
    <property type="match status" value="1"/>
</dbReference>
<comment type="caution">
    <text evidence="6">The sequence shown here is derived from an EMBL/GenBank/DDBJ whole genome shotgun (WGS) entry which is preliminary data.</text>
</comment>
<dbReference type="SMART" id="SM00342">
    <property type="entry name" value="HTH_ARAC"/>
    <property type="match status" value="1"/>
</dbReference>
<keyword evidence="3" id="KW-0010">Activator</keyword>
<evidence type="ECO:0000313" key="6">
    <source>
        <dbReference type="EMBL" id="HIX06166.1"/>
    </source>
</evidence>
<proteinExistence type="predicted"/>
<dbReference type="InterPro" id="IPR050204">
    <property type="entry name" value="AraC_XylS_family_regulators"/>
</dbReference>
<evidence type="ECO:0000256" key="2">
    <source>
        <dbReference type="ARBA" id="ARBA00023125"/>
    </source>
</evidence>
<dbReference type="InterPro" id="IPR020449">
    <property type="entry name" value="Tscrpt_reg_AraC-type_HTH"/>
</dbReference>
<dbReference type="Pfam" id="PF12833">
    <property type="entry name" value="HTH_18"/>
    <property type="match status" value="1"/>
</dbReference>
<dbReference type="Proteomes" id="UP000824193">
    <property type="component" value="Unassembled WGS sequence"/>
</dbReference>
<name>A0A9D1V543_9FIRM</name>
<dbReference type="InterPro" id="IPR009057">
    <property type="entry name" value="Homeodomain-like_sf"/>
</dbReference>
<sequence>MGYTPLELERPLAIDRIYSVHYFEYGPDYAFVGESHDFWELVYADKGEVYVTAGEEEKLLKKGQMIFHQPGEFHNVRATGDGAPNIVIISFECNGPAMDFFRHRVVNVSDNERVLLARIVEMAGAAFSTPLDDPLTPHLIRREAAPFGCEQIIGVSLEYMLLCLVRRGDETPASRPTSLIRERSQNEFLARVQQYLEANIQRRLTLSDICRDNLVGRSYLQKVFREKTGGGAMEYFGNLKIQKAKEMIRQGSHNFTEIAALLGYNSIHYFSRHFKKVTGMTPSEYASSVKVLARRGRGEE</sequence>
<reference evidence="6" key="1">
    <citation type="journal article" date="2021" name="PeerJ">
        <title>Extensive microbial diversity within the chicken gut microbiome revealed by metagenomics and culture.</title>
        <authorList>
            <person name="Gilroy R."/>
            <person name="Ravi A."/>
            <person name="Getino M."/>
            <person name="Pursley I."/>
            <person name="Horton D.L."/>
            <person name="Alikhan N.F."/>
            <person name="Baker D."/>
            <person name="Gharbi K."/>
            <person name="Hall N."/>
            <person name="Watson M."/>
            <person name="Adriaenssens E.M."/>
            <person name="Foster-Nyarko E."/>
            <person name="Jarju S."/>
            <person name="Secka A."/>
            <person name="Antonio M."/>
            <person name="Oren A."/>
            <person name="Chaudhuri R.R."/>
            <person name="La Ragione R."/>
            <person name="Hildebrand F."/>
            <person name="Pallen M.J."/>
        </authorList>
    </citation>
    <scope>NUCLEOTIDE SEQUENCE</scope>
    <source>
        <strain evidence="6">2239</strain>
    </source>
</reference>
<dbReference type="AlphaFoldDB" id="A0A9D1V543"/>
<evidence type="ECO:0000256" key="4">
    <source>
        <dbReference type="ARBA" id="ARBA00023163"/>
    </source>
</evidence>
<dbReference type="InterPro" id="IPR018062">
    <property type="entry name" value="HTH_AraC-typ_CS"/>
</dbReference>
<evidence type="ECO:0000256" key="1">
    <source>
        <dbReference type="ARBA" id="ARBA00023015"/>
    </source>
</evidence>
<dbReference type="InterPro" id="IPR037923">
    <property type="entry name" value="HTH-like"/>
</dbReference>
<dbReference type="SUPFAM" id="SSF51215">
    <property type="entry name" value="Regulatory protein AraC"/>
    <property type="match status" value="1"/>
</dbReference>
<dbReference type="SUPFAM" id="SSF46689">
    <property type="entry name" value="Homeodomain-like"/>
    <property type="match status" value="2"/>
</dbReference>
<accession>A0A9D1V543</accession>
<dbReference type="EMBL" id="DXFW01000025">
    <property type="protein sequence ID" value="HIX06166.1"/>
    <property type="molecule type" value="Genomic_DNA"/>
</dbReference>
<feature type="domain" description="HTH araC/xylS-type" evidence="5">
    <location>
        <begin position="190"/>
        <end position="288"/>
    </location>
</feature>
<evidence type="ECO:0000313" key="7">
    <source>
        <dbReference type="Proteomes" id="UP000824193"/>
    </source>
</evidence>
<dbReference type="GO" id="GO:0003700">
    <property type="term" value="F:DNA-binding transcription factor activity"/>
    <property type="evidence" value="ECO:0007669"/>
    <property type="project" value="InterPro"/>
</dbReference>
<dbReference type="InterPro" id="IPR018060">
    <property type="entry name" value="HTH_AraC"/>
</dbReference>
<dbReference type="PROSITE" id="PS01124">
    <property type="entry name" value="HTH_ARAC_FAMILY_2"/>
    <property type="match status" value="1"/>
</dbReference>
<dbReference type="InterPro" id="IPR014710">
    <property type="entry name" value="RmlC-like_jellyroll"/>
</dbReference>
<keyword evidence="2" id="KW-0238">DNA-binding</keyword>